<dbReference type="PANTHER" id="PTHR43281:SF1">
    <property type="entry name" value="FARNESYL DIPHOSPHATE SYNTHASE"/>
    <property type="match status" value="1"/>
</dbReference>
<evidence type="ECO:0000256" key="1">
    <source>
        <dbReference type="ARBA" id="ARBA00001946"/>
    </source>
</evidence>
<organism evidence="6">
    <name type="scientific">marine metagenome</name>
    <dbReference type="NCBI Taxonomy" id="408172"/>
    <lineage>
        <taxon>unclassified sequences</taxon>
        <taxon>metagenomes</taxon>
        <taxon>ecological metagenomes</taxon>
    </lineage>
</organism>
<comment type="cofactor">
    <cofactor evidence="1">
        <name>Mg(2+)</name>
        <dbReference type="ChEBI" id="CHEBI:18420"/>
    </cofactor>
</comment>
<sequence length="125" mass="14161">MPSNITMNLAVAVEMLHNYSLVHDDLPAMDDDKYRRGKKTTHYKYNEFIAILAGCGLLNKTYAILSSKSLKLSDKIKIQLIEHLTIISGEKGLLKGQYLDLSSKDKTVNKRLEINKLKTGKLMSY</sequence>
<keyword evidence="5" id="KW-0414">Isoprene biosynthesis</keyword>
<reference evidence="6" key="1">
    <citation type="submission" date="2018-05" db="EMBL/GenBank/DDBJ databases">
        <authorList>
            <person name="Lanie J.A."/>
            <person name="Ng W.-L."/>
            <person name="Kazmierczak K.M."/>
            <person name="Andrzejewski T.M."/>
            <person name="Davidsen T.M."/>
            <person name="Wayne K.J."/>
            <person name="Tettelin H."/>
            <person name="Glass J.I."/>
            <person name="Rusch D."/>
            <person name="Podicherti R."/>
            <person name="Tsui H.-C.T."/>
            <person name="Winkler M.E."/>
        </authorList>
    </citation>
    <scope>NUCLEOTIDE SEQUENCE</scope>
</reference>
<gene>
    <name evidence="6" type="ORF">METZ01_LOCUS312445</name>
</gene>
<proteinExistence type="predicted"/>
<dbReference type="AlphaFoldDB" id="A0A382NJ22"/>
<evidence type="ECO:0000313" key="6">
    <source>
        <dbReference type="EMBL" id="SVC59591.1"/>
    </source>
</evidence>
<dbReference type="EMBL" id="UINC01099939">
    <property type="protein sequence ID" value="SVC59591.1"/>
    <property type="molecule type" value="Genomic_DNA"/>
</dbReference>
<evidence type="ECO:0000256" key="4">
    <source>
        <dbReference type="ARBA" id="ARBA00022842"/>
    </source>
</evidence>
<name>A0A382NJ22_9ZZZZ</name>
<dbReference type="InterPro" id="IPR033749">
    <property type="entry name" value="Polyprenyl_synt_CS"/>
</dbReference>
<dbReference type="SUPFAM" id="SSF48576">
    <property type="entry name" value="Terpenoid synthases"/>
    <property type="match status" value="1"/>
</dbReference>
<keyword evidence="3" id="KW-0479">Metal-binding</keyword>
<keyword evidence="2" id="KW-0808">Transferase</keyword>
<dbReference type="GO" id="GO:0008299">
    <property type="term" value="P:isoprenoid biosynthetic process"/>
    <property type="evidence" value="ECO:0007669"/>
    <property type="project" value="UniProtKB-KW"/>
</dbReference>
<keyword evidence="4" id="KW-0460">Magnesium</keyword>
<dbReference type="InterPro" id="IPR000092">
    <property type="entry name" value="Polyprenyl_synt"/>
</dbReference>
<feature type="non-terminal residue" evidence="6">
    <location>
        <position position="125"/>
    </location>
</feature>
<evidence type="ECO:0000256" key="2">
    <source>
        <dbReference type="ARBA" id="ARBA00022679"/>
    </source>
</evidence>
<dbReference type="GO" id="GO:0004659">
    <property type="term" value="F:prenyltransferase activity"/>
    <property type="evidence" value="ECO:0007669"/>
    <property type="project" value="InterPro"/>
</dbReference>
<dbReference type="PANTHER" id="PTHR43281">
    <property type="entry name" value="FARNESYL DIPHOSPHATE SYNTHASE"/>
    <property type="match status" value="1"/>
</dbReference>
<dbReference type="Gene3D" id="1.10.600.10">
    <property type="entry name" value="Farnesyl Diphosphate Synthase"/>
    <property type="match status" value="1"/>
</dbReference>
<dbReference type="InterPro" id="IPR008949">
    <property type="entry name" value="Isoprenoid_synthase_dom_sf"/>
</dbReference>
<dbReference type="GO" id="GO:0046872">
    <property type="term" value="F:metal ion binding"/>
    <property type="evidence" value="ECO:0007669"/>
    <property type="project" value="UniProtKB-KW"/>
</dbReference>
<evidence type="ECO:0000256" key="5">
    <source>
        <dbReference type="ARBA" id="ARBA00023229"/>
    </source>
</evidence>
<dbReference type="Pfam" id="PF00348">
    <property type="entry name" value="polyprenyl_synt"/>
    <property type="match status" value="1"/>
</dbReference>
<dbReference type="PROSITE" id="PS00723">
    <property type="entry name" value="POLYPRENYL_SYNTHASE_1"/>
    <property type="match status" value="1"/>
</dbReference>
<protein>
    <submittedName>
        <fullName evidence="6">Uncharacterized protein</fullName>
    </submittedName>
</protein>
<evidence type="ECO:0000256" key="3">
    <source>
        <dbReference type="ARBA" id="ARBA00022723"/>
    </source>
</evidence>
<accession>A0A382NJ22</accession>